<evidence type="ECO:0000256" key="4">
    <source>
        <dbReference type="ARBA" id="ARBA00022723"/>
    </source>
</evidence>
<gene>
    <name evidence="9" type="primary">map_2</name>
    <name evidence="6" type="synonym">map</name>
    <name evidence="9" type="ORF">NCTC11370_03026</name>
</gene>
<keyword evidence="4 6" id="KW-0479">Metal-binding</keyword>
<feature type="binding site" evidence="6">
    <location>
        <position position="157"/>
    </location>
    <ligand>
        <name>a divalent metal cation</name>
        <dbReference type="ChEBI" id="CHEBI:60240"/>
        <label>2</label>
        <note>catalytic</note>
    </ligand>
</feature>
<dbReference type="PANTHER" id="PTHR43330:SF27">
    <property type="entry name" value="METHIONINE AMINOPEPTIDASE"/>
    <property type="match status" value="1"/>
</dbReference>
<evidence type="ECO:0000313" key="9">
    <source>
        <dbReference type="EMBL" id="STO22924.1"/>
    </source>
</evidence>
<comment type="subunit">
    <text evidence="6">Monomer.</text>
</comment>
<evidence type="ECO:0000256" key="7">
    <source>
        <dbReference type="RuleBase" id="RU003653"/>
    </source>
</evidence>
<dbReference type="InterPro" id="IPR001714">
    <property type="entry name" value="Pept_M24_MAP"/>
</dbReference>
<feature type="binding site" evidence="6">
    <location>
        <position position="221"/>
    </location>
    <ligand>
        <name>a divalent metal cation</name>
        <dbReference type="ChEBI" id="CHEBI:60240"/>
        <label>2</label>
        <note>catalytic</note>
    </ligand>
</feature>
<comment type="catalytic activity">
    <reaction evidence="6 7">
        <text>Release of N-terminal amino acids, preferentially methionine, from peptides and arylamides.</text>
        <dbReference type="EC" id="3.4.11.18"/>
    </reaction>
</comment>
<dbReference type="GO" id="GO:0046872">
    <property type="term" value="F:metal ion binding"/>
    <property type="evidence" value="ECO:0007669"/>
    <property type="project" value="UniProtKB-UniRule"/>
</dbReference>
<dbReference type="Proteomes" id="UP000254554">
    <property type="component" value="Unassembled WGS sequence"/>
</dbReference>
<dbReference type="PRINTS" id="PR00599">
    <property type="entry name" value="MAPEPTIDASE"/>
</dbReference>
<dbReference type="CDD" id="cd01086">
    <property type="entry name" value="MetAP1"/>
    <property type="match status" value="1"/>
</dbReference>
<evidence type="ECO:0000256" key="1">
    <source>
        <dbReference type="ARBA" id="ARBA00002521"/>
    </source>
</evidence>
<dbReference type="InterPro" id="IPR000994">
    <property type="entry name" value="Pept_M24"/>
</dbReference>
<evidence type="ECO:0000256" key="3">
    <source>
        <dbReference type="ARBA" id="ARBA00022670"/>
    </source>
</evidence>
<keyword evidence="10" id="KW-1185">Reference proteome</keyword>
<dbReference type="GO" id="GO:0006508">
    <property type="term" value="P:proteolysis"/>
    <property type="evidence" value="ECO:0007669"/>
    <property type="project" value="UniProtKB-KW"/>
</dbReference>
<dbReference type="AlphaFoldDB" id="A0A377GDT5"/>
<dbReference type="GO" id="GO:0005829">
    <property type="term" value="C:cytosol"/>
    <property type="evidence" value="ECO:0007669"/>
    <property type="project" value="TreeGrafter"/>
</dbReference>
<evidence type="ECO:0000256" key="2">
    <source>
        <dbReference type="ARBA" id="ARBA00022438"/>
    </source>
</evidence>
<dbReference type="EMBL" id="UGGT01000001">
    <property type="protein sequence ID" value="STO22924.1"/>
    <property type="molecule type" value="Genomic_DNA"/>
</dbReference>
<sequence length="244" mass="27124">MRVAGNLAASVLHMIAPHVTEGTSTNELERICRQYILEELKAIPSTLNHYGFPACICTSINHVVCHGIPSDKKLKDGDIINIDVTVQKNGYIGDTSKMFLIGKVKPFAKKLVDVTQECLYQAISIVRPGTHLGDIGNIIQKHAEKHRYSVVREYGGHGIGKSMWEEPEVMHYGKPHTGLKLQAGMTFTIEPMLNLGSKEIKTLGDGWTVVTKDHKLSAQWEHTILVTDTGYEILTLRPDEQLSI</sequence>
<feature type="binding site" evidence="6">
    <location>
        <position position="94"/>
    </location>
    <ligand>
        <name>a divalent metal cation</name>
        <dbReference type="ChEBI" id="CHEBI:60240"/>
        <label>1</label>
    </ligand>
</feature>
<evidence type="ECO:0000259" key="8">
    <source>
        <dbReference type="Pfam" id="PF00557"/>
    </source>
</evidence>
<comment type="cofactor">
    <cofactor evidence="6">
        <name>Co(2+)</name>
        <dbReference type="ChEBI" id="CHEBI:48828"/>
    </cofactor>
    <cofactor evidence="6">
        <name>Zn(2+)</name>
        <dbReference type="ChEBI" id="CHEBI:29105"/>
    </cofactor>
    <cofactor evidence="6">
        <name>Mn(2+)</name>
        <dbReference type="ChEBI" id="CHEBI:29035"/>
    </cofactor>
    <cofactor evidence="6">
        <name>Fe(2+)</name>
        <dbReference type="ChEBI" id="CHEBI:29033"/>
    </cofactor>
    <text evidence="6">Binds 2 divalent metal cations per subunit. Has a high-affinity and a low affinity metal-binding site. The true nature of the physiological cofactor is under debate. The enzyme is active with cobalt, zinc, manganese or divalent iron ions. Most likely, methionine aminopeptidases function as mononuclear Fe(2+)-metalloproteases under physiological conditions, and the catalytically relevant metal-binding site has been assigned to the histidine-containing high-affinity site.</text>
</comment>
<feature type="domain" description="Peptidase M24" evidence="8">
    <location>
        <begin position="1"/>
        <end position="228"/>
    </location>
</feature>
<keyword evidence="2 6" id="KW-0031">Aminopeptidase</keyword>
<accession>A0A377GDT5</accession>
<dbReference type="HAMAP" id="MF_01974">
    <property type="entry name" value="MetAP_1"/>
    <property type="match status" value="1"/>
</dbReference>
<feature type="binding site" evidence="6">
    <location>
        <position position="94"/>
    </location>
    <ligand>
        <name>a divalent metal cation</name>
        <dbReference type="ChEBI" id="CHEBI:60240"/>
        <label>2</label>
        <note>catalytic</note>
    </ligand>
</feature>
<dbReference type="STRING" id="1094715.GCA_000236165_03012"/>
<proteinExistence type="inferred from homology"/>
<dbReference type="GO" id="GO:0004239">
    <property type="term" value="F:initiator methionyl aminopeptidase activity"/>
    <property type="evidence" value="ECO:0007669"/>
    <property type="project" value="UniProtKB-UniRule"/>
</dbReference>
<dbReference type="SUPFAM" id="SSF55920">
    <property type="entry name" value="Creatinase/aminopeptidase"/>
    <property type="match status" value="1"/>
</dbReference>
<evidence type="ECO:0000256" key="5">
    <source>
        <dbReference type="ARBA" id="ARBA00022801"/>
    </source>
</evidence>
<name>A0A377GDT5_9GAMM</name>
<dbReference type="PANTHER" id="PTHR43330">
    <property type="entry name" value="METHIONINE AMINOPEPTIDASE"/>
    <property type="match status" value="1"/>
</dbReference>
<dbReference type="InterPro" id="IPR036005">
    <property type="entry name" value="Creatinase/aminopeptidase-like"/>
</dbReference>
<evidence type="ECO:0000313" key="10">
    <source>
        <dbReference type="Proteomes" id="UP000254554"/>
    </source>
</evidence>
<feature type="binding site" evidence="6">
    <location>
        <position position="83"/>
    </location>
    <ligand>
        <name>a divalent metal cation</name>
        <dbReference type="ChEBI" id="CHEBI:60240"/>
        <label>1</label>
    </ligand>
</feature>
<protein>
    <recommendedName>
        <fullName evidence="6 7">Methionine aminopeptidase</fullName>
        <shortName evidence="6">MAP</shortName>
        <shortName evidence="6">MetAP</shortName>
        <ecNumber evidence="6 7">3.4.11.18</ecNumber>
    </recommendedName>
    <alternativeName>
        <fullName evidence="6">Peptidase M</fullName>
    </alternativeName>
</protein>
<comment type="similarity">
    <text evidence="6">Belongs to the peptidase M24A family. Methionine aminopeptidase type 1 subfamily.</text>
</comment>
<dbReference type="InterPro" id="IPR002467">
    <property type="entry name" value="Pept_M24A_MAP1"/>
</dbReference>
<dbReference type="Pfam" id="PF00557">
    <property type="entry name" value="Peptidase_M24"/>
    <property type="match status" value="1"/>
</dbReference>
<keyword evidence="5 6" id="KW-0378">Hydrolase</keyword>
<dbReference type="EC" id="3.4.11.18" evidence="6 7"/>
<comment type="caution">
    <text evidence="6">Lacks conserved residue(s) required for the propagation of feature annotation.</text>
</comment>
<feature type="binding site" evidence="6">
    <location>
        <position position="66"/>
    </location>
    <ligand>
        <name>substrate</name>
    </ligand>
</feature>
<feature type="binding site" evidence="6">
    <location>
        <position position="221"/>
    </location>
    <ligand>
        <name>a divalent metal cation</name>
        <dbReference type="ChEBI" id="CHEBI:60240"/>
        <label>1</label>
    </ligand>
</feature>
<dbReference type="Gene3D" id="3.90.230.10">
    <property type="entry name" value="Creatinase/methionine aminopeptidase superfamily"/>
    <property type="match status" value="1"/>
</dbReference>
<comment type="function">
    <text evidence="1 6">Removes the N-terminal methionine from nascent proteins. The N-terminal methionine is often cleaved when the second residue in the primary sequence is small and uncharged (Met-Ala-, Cys, Gly, Pro, Ser, Thr, or Val). Requires deformylation of the N(alpha)-formylated initiator methionine before it can be hydrolyzed.</text>
</comment>
<feature type="binding site" evidence="6">
    <location>
        <position position="190"/>
    </location>
    <ligand>
        <name>a divalent metal cation</name>
        <dbReference type="ChEBI" id="CHEBI:60240"/>
        <label>2</label>
        <note>catalytic</note>
    </ligand>
</feature>
<reference evidence="9 10" key="1">
    <citation type="submission" date="2018-06" db="EMBL/GenBank/DDBJ databases">
        <authorList>
            <consortium name="Pathogen Informatics"/>
            <person name="Doyle S."/>
        </authorList>
    </citation>
    <scope>NUCLEOTIDE SEQUENCE [LARGE SCALE GENOMIC DNA]</scope>
    <source>
        <strain evidence="9 10">NCTC11370</strain>
    </source>
</reference>
<evidence type="ECO:0000256" key="6">
    <source>
        <dbReference type="HAMAP-Rule" id="MF_01974"/>
    </source>
</evidence>
<dbReference type="NCBIfam" id="TIGR00500">
    <property type="entry name" value="met_pdase_I"/>
    <property type="match status" value="1"/>
</dbReference>
<keyword evidence="3 6" id="KW-0645">Protease</keyword>
<dbReference type="GO" id="GO:0070006">
    <property type="term" value="F:metalloaminopeptidase activity"/>
    <property type="evidence" value="ECO:0007669"/>
    <property type="project" value="UniProtKB-UniRule"/>
</dbReference>
<organism evidence="9 10">
    <name type="scientific">Fluoribacter dumoffii</name>
    <dbReference type="NCBI Taxonomy" id="463"/>
    <lineage>
        <taxon>Bacteria</taxon>
        <taxon>Pseudomonadati</taxon>
        <taxon>Pseudomonadota</taxon>
        <taxon>Gammaproteobacteria</taxon>
        <taxon>Legionellales</taxon>
        <taxon>Legionellaceae</taxon>
        <taxon>Fluoribacter</taxon>
    </lineage>
</organism>